<dbReference type="GO" id="GO:0072659">
    <property type="term" value="P:protein localization to plasma membrane"/>
    <property type="evidence" value="ECO:0007669"/>
    <property type="project" value="TreeGrafter"/>
</dbReference>
<dbReference type="GO" id="GO:0005509">
    <property type="term" value="F:calcium ion binding"/>
    <property type="evidence" value="ECO:0007669"/>
    <property type="project" value="TreeGrafter"/>
</dbReference>
<dbReference type="GO" id="GO:0005886">
    <property type="term" value="C:plasma membrane"/>
    <property type="evidence" value="ECO:0007669"/>
    <property type="project" value="TreeGrafter"/>
</dbReference>
<reference evidence="3" key="1">
    <citation type="submission" date="2012-08" db="EMBL/GenBank/DDBJ databases">
        <title>The Genome Sequence of Wuchereria bancrofti.</title>
        <authorList>
            <person name="Nutman T.B."/>
            <person name="Fink D.L."/>
            <person name="Russ C."/>
            <person name="Young S."/>
            <person name="Zeng Q."/>
            <person name="Koehrsen M."/>
            <person name="Alvarado L."/>
            <person name="Berlin A."/>
            <person name="Chapman S.B."/>
            <person name="Chen Z."/>
            <person name="Freedman E."/>
            <person name="Gellesch M."/>
            <person name="Goldberg J."/>
            <person name="Griggs A."/>
            <person name="Gujja S."/>
            <person name="Heilman E.R."/>
            <person name="Heiman D."/>
            <person name="Hepburn T."/>
            <person name="Howarth C."/>
            <person name="Jen D."/>
            <person name="Larson L."/>
            <person name="Lewis B."/>
            <person name="Mehta T."/>
            <person name="Park D."/>
            <person name="Pearson M."/>
            <person name="Roberts A."/>
            <person name="Saif S."/>
            <person name="Shea T."/>
            <person name="Shenoy N."/>
            <person name="Sisk P."/>
            <person name="Stolte C."/>
            <person name="Sykes S."/>
            <person name="Walk T."/>
            <person name="White J."/>
            <person name="Yandava C."/>
            <person name="Haas B."/>
            <person name="Henn M.R."/>
            <person name="Nusbaum C."/>
            <person name="Birren B."/>
        </authorList>
    </citation>
    <scope>NUCLEOTIDE SEQUENCE [LARGE SCALE GENOMIC DNA]</scope>
    <source>
        <strain evidence="3">NA</strain>
    </source>
</reference>
<evidence type="ECO:0000313" key="2">
    <source>
        <dbReference type="EMBL" id="EJW73280.1"/>
    </source>
</evidence>
<dbReference type="AlphaFoldDB" id="J9AGP4"/>
<feature type="domain" description="C2" evidence="1">
    <location>
        <begin position="115"/>
        <end position="196"/>
    </location>
</feature>
<dbReference type="InterPro" id="IPR056431">
    <property type="entry name" value="C2CD5_YbjQ-rel_dom"/>
</dbReference>
<evidence type="ECO:0000259" key="1">
    <source>
        <dbReference type="Pfam" id="PF23025"/>
    </source>
</evidence>
<dbReference type="Gene3D" id="3.30.110.70">
    <property type="entry name" value="Hypothetical protein apc22750. Chain B"/>
    <property type="match status" value="1"/>
</dbReference>
<evidence type="ECO:0000313" key="3">
    <source>
        <dbReference type="Proteomes" id="UP000004810"/>
    </source>
</evidence>
<dbReference type="PANTHER" id="PTHR37412:SF2">
    <property type="entry name" value="C2 DOMAIN-CONTAINING PROTEIN 5"/>
    <property type="match status" value="1"/>
</dbReference>
<dbReference type="InterPro" id="IPR035439">
    <property type="entry name" value="UPF0145_dom_sf"/>
</dbReference>
<dbReference type="GO" id="GO:0031340">
    <property type="term" value="P:positive regulation of vesicle fusion"/>
    <property type="evidence" value="ECO:0007669"/>
    <property type="project" value="TreeGrafter"/>
</dbReference>
<feature type="domain" description="C2" evidence="1">
    <location>
        <begin position="5"/>
        <end position="98"/>
    </location>
</feature>
<dbReference type="PANTHER" id="PTHR37412">
    <property type="entry name" value="C2 DOMAIN-CONTAINING PROTEIN 5"/>
    <property type="match status" value="1"/>
</dbReference>
<gene>
    <name evidence="2" type="ORF">WUBG_15811</name>
</gene>
<feature type="non-terminal residue" evidence="2">
    <location>
        <position position="1"/>
    </location>
</feature>
<accession>J9AGP4</accession>
<dbReference type="GO" id="GO:0010828">
    <property type="term" value="P:positive regulation of D-glucose transmembrane transport"/>
    <property type="evidence" value="ECO:0007669"/>
    <property type="project" value="TreeGrafter"/>
</dbReference>
<dbReference type="EMBL" id="ADBV01014369">
    <property type="protein sequence ID" value="EJW73280.1"/>
    <property type="molecule type" value="Genomic_DNA"/>
</dbReference>
<feature type="non-terminal residue" evidence="2">
    <location>
        <position position="228"/>
    </location>
</feature>
<name>J9AGP4_WUCBA</name>
<protein>
    <recommendedName>
        <fullName evidence="1">C2 domain-containing protein</fullName>
    </recommendedName>
</protein>
<sequence>SIISTLSINDIIGLVSDIATVTDPEYEWIDRIRSPRASNEARQSIIRKSLRELAKNVAQKAHSLGSNAVLGYHEFVDIEGDATELITFRAFGTAVRLSQMDGKVTAGENIMHHVLSLKVLPNIYSYKCGVVVCARSTHVLTDDNDATVTRKKWWGDLKVELVRQALSLRYNLIIGYTEQISIRKKMALLSCTGTAISMILTGAENMPDCTMFHAAYFNGDASTNQKIN</sequence>
<organism evidence="2 3">
    <name type="scientific">Wuchereria bancrofti</name>
    <dbReference type="NCBI Taxonomy" id="6293"/>
    <lineage>
        <taxon>Eukaryota</taxon>
        <taxon>Metazoa</taxon>
        <taxon>Ecdysozoa</taxon>
        <taxon>Nematoda</taxon>
        <taxon>Chromadorea</taxon>
        <taxon>Rhabditida</taxon>
        <taxon>Spirurina</taxon>
        <taxon>Spiruromorpha</taxon>
        <taxon>Filarioidea</taxon>
        <taxon>Onchocercidae</taxon>
        <taxon>Wuchereria</taxon>
    </lineage>
</organism>
<dbReference type="SUPFAM" id="SSF117782">
    <property type="entry name" value="YbjQ-like"/>
    <property type="match status" value="1"/>
</dbReference>
<dbReference type="GO" id="GO:0005544">
    <property type="term" value="F:calcium-dependent phospholipid binding"/>
    <property type="evidence" value="ECO:0007669"/>
    <property type="project" value="InterPro"/>
</dbReference>
<dbReference type="InterPro" id="IPR038983">
    <property type="entry name" value="C2CD5"/>
</dbReference>
<dbReference type="GO" id="GO:0065002">
    <property type="term" value="P:intracellular protein transmembrane transport"/>
    <property type="evidence" value="ECO:0007669"/>
    <property type="project" value="TreeGrafter"/>
</dbReference>
<dbReference type="Proteomes" id="UP000004810">
    <property type="component" value="Unassembled WGS sequence"/>
</dbReference>
<dbReference type="GO" id="GO:0090314">
    <property type="term" value="P:positive regulation of protein targeting to membrane"/>
    <property type="evidence" value="ECO:0007669"/>
    <property type="project" value="TreeGrafter"/>
</dbReference>
<dbReference type="Pfam" id="PF23025">
    <property type="entry name" value="YbjQ_2"/>
    <property type="match status" value="2"/>
</dbReference>
<comment type="caution">
    <text evidence="2">The sequence shown here is derived from an EMBL/GenBank/DDBJ whole genome shotgun (WGS) entry which is preliminary data.</text>
</comment>
<proteinExistence type="predicted"/>